<evidence type="ECO:0000256" key="2">
    <source>
        <dbReference type="ARBA" id="ARBA00007292"/>
    </source>
</evidence>
<dbReference type="GO" id="GO:0120017">
    <property type="term" value="F:ceramide transfer activity"/>
    <property type="evidence" value="ECO:0007669"/>
    <property type="project" value="TreeGrafter"/>
</dbReference>
<dbReference type="GeneTree" id="ENSGT01100000263546"/>
<dbReference type="EMBL" id="AFYH01003909">
    <property type="status" value="NOT_ANNOTATED_CDS"/>
    <property type="molecule type" value="Genomic_DNA"/>
</dbReference>
<dbReference type="FunFam" id="3.15.20.10:FF:000001">
    <property type="entry name" value="Phospholipid transfer protein"/>
    <property type="match status" value="1"/>
</dbReference>
<dbReference type="EMBL" id="AFYH01003908">
    <property type="status" value="NOT_ANNOTATED_CDS"/>
    <property type="molecule type" value="Genomic_DNA"/>
</dbReference>
<proteinExistence type="inferred from homology"/>
<dbReference type="Gene3D" id="3.15.10.10">
    <property type="entry name" value="Bactericidal permeability-increasing protein, domain 1"/>
    <property type="match status" value="1"/>
</dbReference>
<feature type="domain" description="Lipid-binding serum glycoprotein C-terminal" evidence="10">
    <location>
        <begin position="256"/>
        <end position="462"/>
    </location>
</feature>
<keyword evidence="6" id="KW-0325">Glycoprotein</keyword>
<dbReference type="eggNOG" id="KOG4160">
    <property type="taxonomic scope" value="Eukaryota"/>
</dbReference>
<dbReference type="HOGENOM" id="CLU_028970_2_0_1"/>
<dbReference type="OMA" id="TTGMRFF"/>
<organism evidence="11 12">
    <name type="scientific">Latimeria chalumnae</name>
    <name type="common">Coelacanth</name>
    <dbReference type="NCBI Taxonomy" id="7897"/>
    <lineage>
        <taxon>Eukaryota</taxon>
        <taxon>Metazoa</taxon>
        <taxon>Chordata</taxon>
        <taxon>Craniata</taxon>
        <taxon>Vertebrata</taxon>
        <taxon>Euteleostomi</taxon>
        <taxon>Coelacanthiformes</taxon>
        <taxon>Coelacanthidae</taxon>
        <taxon>Latimeria</taxon>
    </lineage>
</organism>
<dbReference type="Pfam" id="PF02886">
    <property type="entry name" value="LBP_BPI_CETP_C"/>
    <property type="match status" value="1"/>
</dbReference>
<name>H3BHE9_LATCH</name>
<dbReference type="PANTHER" id="PTHR10504">
    <property type="entry name" value="BACTERICIDAL PERMEABILITY-INCREASING BPI PROTEIN-RELATED"/>
    <property type="match status" value="1"/>
</dbReference>
<dbReference type="Pfam" id="PF01273">
    <property type="entry name" value="LBP_BPI_CETP"/>
    <property type="match status" value="1"/>
</dbReference>
<evidence type="ECO:0000256" key="3">
    <source>
        <dbReference type="ARBA" id="ARBA00022525"/>
    </source>
</evidence>
<dbReference type="FunFam" id="3.15.10.10:FF:000001">
    <property type="entry name" value="phospholipid transfer protein-like"/>
    <property type="match status" value="1"/>
</dbReference>
<sequence length="495" mass="54972">FLIVILSCAASMAAATSPACKIRVTSRGLDLVRDEGLKFLEQELENITIPDLSGKEGGFHYTVKEVKITDLYLPAPDLWFQPQKSLGFHIENASITLNFQRKILYWFFRDVGSINASAEGVNMKTTLEMSKDAFGRLKISNVTCNASISKMHAKFSGTLGRVYDFIATFITTGMRFLLNRQICPALNHASLVLLNSFLDTVPVRSEVDNYVGIDYSLLSDPVVSANSLDMDFKGMFYDLSNENHTLTNYAVTPVIKQNERMVYVAFSEYFFDSALYSYYKAGAYQMEISDEKMPKDLEVFLRTTYLGTIMLLMKDPSAVDAPMKLEIQVSTPPRCTIKPSGTTVSVNAILKVILAPEGRPPIQLSSMTMETKMNGRISLNGKKLLITLSLKRFKIYSNQSALESLALIPLQSPLKTLLQIAVMPIINVIERTKKGVQIPLPEGMDFVKDDIENHAGFIIVAADLHFSKGLGEIINKYRSATESKPAANPKSSTAV</sequence>
<dbReference type="EMBL" id="AFYH01003907">
    <property type="status" value="NOT_ANNOTATED_CDS"/>
    <property type="molecule type" value="Genomic_DNA"/>
</dbReference>
<dbReference type="AlphaFoldDB" id="H3BHE9"/>
<evidence type="ECO:0000313" key="12">
    <source>
        <dbReference type="Proteomes" id="UP000008672"/>
    </source>
</evidence>
<evidence type="ECO:0000256" key="6">
    <source>
        <dbReference type="ARBA" id="ARBA00023180"/>
    </source>
</evidence>
<comment type="similarity">
    <text evidence="2">Belongs to the BPI/LBP/Plunc superfamily. BPI/LBP family.</text>
</comment>
<evidence type="ECO:0000256" key="5">
    <source>
        <dbReference type="ARBA" id="ARBA00023157"/>
    </source>
</evidence>
<dbReference type="GO" id="GO:1990050">
    <property type="term" value="F:phosphatidic acid transfer activity"/>
    <property type="evidence" value="ECO:0007669"/>
    <property type="project" value="TreeGrafter"/>
</dbReference>
<feature type="signal peptide" evidence="8">
    <location>
        <begin position="1"/>
        <end position="15"/>
    </location>
</feature>
<dbReference type="InterPro" id="IPR032942">
    <property type="entry name" value="BPI/LBP/Plunc"/>
</dbReference>
<dbReference type="GO" id="GO:1904121">
    <property type="term" value="F:phosphatidylethanolamine transfer activity"/>
    <property type="evidence" value="ECO:0007669"/>
    <property type="project" value="TreeGrafter"/>
</dbReference>
<evidence type="ECO:0000256" key="7">
    <source>
        <dbReference type="PIRSR" id="PIRSR002417-50"/>
    </source>
</evidence>
<accession>H3BHE9</accession>
<reference evidence="11" key="3">
    <citation type="submission" date="2025-09" db="UniProtKB">
        <authorList>
            <consortium name="Ensembl"/>
        </authorList>
    </citation>
    <scope>IDENTIFICATION</scope>
</reference>
<dbReference type="Bgee" id="ENSLACG00000018736">
    <property type="expression patterns" value="Expressed in pelvic fin and 6 other cell types or tissues"/>
</dbReference>
<evidence type="ECO:0000256" key="4">
    <source>
        <dbReference type="ARBA" id="ARBA00022729"/>
    </source>
</evidence>
<evidence type="ECO:0000259" key="9">
    <source>
        <dbReference type="SMART" id="SM00328"/>
    </source>
</evidence>
<feature type="chain" id="PRO_5012903916" evidence="8">
    <location>
        <begin position="16"/>
        <end position="495"/>
    </location>
</feature>
<dbReference type="SMART" id="SM00328">
    <property type="entry name" value="BPI1"/>
    <property type="match status" value="1"/>
</dbReference>
<dbReference type="InterPro" id="IPR017942">
    <property type="entry name" value="Lipid-bd_serum_glycop_N"/>
</dbReference>
<dbReference type="Proteomes" id="UP000008672">
    <property type="component" value="Unassembled WGS sequence"/>
</dbReference>
<feature type="domain" description="Lipid-binding serum glycoprotein N-terminal" evidence="9">
    <location>
        <begin position="23"/>
        <end position="241"/>
    </location>
</feature>
<evidence type="ECO:0000256" key="8">
    <source>
        <dbReference type="SAM" id="SignalP"/>
    </source>
</evidence>
<gene>
    <name evidence="11" type="primary">PLTP</name>
</gene>
<dbReference type="GO" id="GO:0035627">
    <property type="term" value="P:ceramide transport"/>
    <property type="evidence" value="ECO:0007669"/>
    <property type="project" value="TreeGrafter"/>
</dbReference>
<dbReference type="EMBL" id="AFYH01003906">
    <property type="status" value="NOT_ANNOTATED_CDS"/>
    <property type="molecule type" value="Genomic_DNA"/>
</dbReference>
<feature type="disulfide bond" evidence="7">
    <location>
        <begin position="144"/>
        <end position="183"/>
    </location>
</feature>
<dbReference type="CDD" id="cd00025">
    <property type="entry name" value="BPI1"/>
    <property type="match status" value="1"/>
</dbReference>
<dbReference type="InParanoid" id="H3BHE9"/>
<dbReference type="PIRSF" id="PIRSF002417">
    <property type="entry name" value="Lipid_binding_protein"/>
    <property type="match status" value="1"/>
</dbReference>
<evidence type="ECO:0000313" key="11">
    <source>
        <dbReference type="Ensembl" id="ENSLACP00000021320.1"/>
    </source>
</evidence>
<dbReference type="STRING" id="7897.ENSLACP00000021320"/>
<keyword evidence="5 7" id="KW-1015">Disulfide bond</keyword>
<dbReference type="GO" id="GO:0005615">
    <property type="term" value="C:extracellular space"/>
    <property type="evidence" value="ECO:0007669"/>
    <property type="project" value="InterPro"/>
</dbReference>
<comment type="subcellular location">
    <subcellularLocation>
        <location evidence="1">Secreted</location>
    </subcellularLocation>
</comment>
<dbReference type="GO" id="GO:0008289">
    <property type="term" value="F:lipid binding"/>
    <property type="evidence" value="ECO:0007669"/>
    <property type="project" value="InterPro"/>
</dbReference>
<keyword evidence="4 8" id="KW-0732">Signal</keyword>
<dbReference type="Ensembl" id="ENSLACT00000021461.1">
    <property type="protein sequence ID" value="ENSLACP00000021320.1"/>
    <property type="gene ID" value="ENSLACG00000018736.1"/>
</dbReference>
<dbReference type="PANTHER" id="PTHR10504:SF16">
    <property type="entry name" value="PHOSPHOLIPID TRANSFER PROTEIN"/>
    <property type="match status" value="1"/>
</dbReference>
<dbReference type="PROSITE" id="PS00400">
    <property type="entry name" value="LBP_BPI_CETP"/>
    <property type="match status" value="1"/>
</dbReference>
<dbReference type="InterPro" id="IPR017943">
    <property type="entry name" value="Bactericidal_perm-incr_a/b_dom"/>
</dbReference>
<reference evidence="11" key="2">
    <citation type="submission" date="2025-08" db="UniProtKB">
        <authorList>
            <consortium name="Ensembl"/>
        </authorList>
    </citation>
    <scope>IDENTIFICATION</scope>
</reference>
<evidence type="ECO:0000259" key="10">
    <source>
        <dbReference type="SMART" id="SM00329"/>
    </source>
</evidence>
<keyword evidence="3" id="KW-0964">Secreted</keyword>
<dbReference type="FunCoup" id="H3BHE9">
    <property type="interactions" value="254"/>
</dbReference>
<dbReference type="Gene3D" id="3.15.20.10">
    <property type="entry name" value="Bactericidal permeability-increasing protein, domain 2"/>
    <property type="match status" value="1"/>
</dbReference>
<dbReference type="InterPro" id="IPR001124">
    <property type="entry name" value="Lipid-bd_serum_glycop_C"/>
</dbReference>
<keyword evidence="12" id="KW-1185">Reference proteome</keyword>
<dbReference type="SMART" id="SM00329">
    <property type="entry name" value="BPI2"/>
    <property type="match status" value="1"/>
</dbReference>
<reference evidence="12" key="1">
    <citation type="submission" date="2011-08" db="EMBL/GenBank/DDBJ databases">
        <title>The draft genome of Latimeria chalumnae.</title>
        <authorList>
            <person name="Di Palma F."/>
            <person name="Alfoldi J."/>
            <person name="Johnson J."/>
            <person name="Berlin A."/>
            <person name="Gnerre S."/>
            <person name="Jaffe D."/>
            <person name="MacCallum I."/>
            <person name="Young S."/>
            <person name="Walker B.J."/>
            <person name="Lander E."/>
            <person name="Lindblad-Toh K."/>
        </authorList>
    </citation>
    <scope>NUCLEOTIDE SEQUENCE [LARGE SCALE GENOMIC DNA]</scope>
    <source>
        <strain evidence="12">Wild caught</strain>
    </source>
</reference>
<dbReference type="SUPFAM" id="SSF55394">
    <property type="entry name" value="Bactericidal permeability-increasing protein, BPI"/>
    <property type="match status" value="2"/>
</dbReference>
<dbReference type="InterPro" id="IPR030675">
    <property type="entry name" value="BPI/LBP"/>
</dbReference>
<protein>
    <submittedName>
        <fullName evidence="11">Phospholipid transfer protein</fullName>
    </submittedName>
</protein>
<dbReference type="GO" id="GO:0034375">
    <property type="term" value="P:high-density lipoprotein particle remodeling"/>
    <property type="evidence" value="ECO:0007669"/>
    <property type="project" value="TreeGrafter"/>
</dbReference>
<dbReference type="InterPro" id="IPR017954">
    <property type="entry name" value="Lipid-bd_serum_glycop_CS"/>
</dbReference>
<evidence type="ECO:0000256" key="1">
    <source>
        <dbReference type="ARBA" id="ARBA00004613"/>
    </source>
</evidence>